<organism evidence="1 2">
    <name type="scientific">Olea europaea subsp. europaea</name>
    <dbReference type="NCBI Taxonomy" id="158383"/>
    <lineage>
        <taxon>Eukaryota</taxon>
        <taxon>Viridiplantae</taxon>
        <taxon>Streptophyta</taxon>
        <taxon>Embryophyta</taxon>
        <taxon>Tracheophyta</taxon>
        <taxon>Spermatophyta</taxon>
        <taxon>Magnoliopsida</taxon>
        <taxon>eudicotyledons</taxon>
        <taxon>Gunneridae</taxon>
        <taxon>Pentapetalae</taxon>
        <taxon>asterids</taxon>
        <taxon>lamiids</taxon>
        <taxon>Lamiales</taxon>
        <taxon>Oleaceae</taxon>
        <taxon>Oleeae</taxon>
        <taxon>Olea</taxon>
    </lineage>
</organism>
<accession>A0A8S0R548</accession>
<name>A0A8S0R548_OLEEU</name>
<proteinExistence type="predicted"/>
<evidence type="ECO:0000313" key="1">
    <source>
        <dbReference type="EMBL" id="CAA2973396.1"/>
    </source>
</evidence>
<dbReference type="Proteomes" id="UP000594638">
    <property type="component" value="Unassembled WGS sequence"/>
</dbReference>
<protein>
    <submittedName>
        <fullName evidence="1">Uncharacterized protein</fullName>
    </submittedName>
</protein>
<feature type="non-terminal residue" evidence="1">
    <location>
        <position position="1"/>
    </location>
</feature>
<dbReference type="EMBL" id="CACTIH010002102">
    <property type="protein sequence ID" value="CAA2973396.1"/>
    <property type="molecule type" value="Genomic_DNA"/>
</dbReference>
<dbReference type="AlphaFoldDB" id="A0A8S0R548"/>
<gene>
    <name evidence="1" type="ORF">OLEA9_A017681</name>
</gene>
<reference evidence="1 2" key="1">
    <citation type="submission" date="2019-12" db="EMBL/GenBank/DDBJ databases">
        <authorList>
            <person name="Alioto T."/>
            <person name="Alioto T."/>
            <person name="Gomez Garrido J."/>
        </authorList>
    </citation>
    <scope>NUCLEOTIDE SEQUENCE [LARGE SCALE GENOMIC DNA]</scope>
</reference>
<sequence>VDLSAVVSIEGRTSQALLSLCVSGCVAVRSFGTGGSAPGRVVALGLVVMVVAFGVGGDGGYCSCKQATISYCFALVSDSDCDGRGGGLWRS</sequence>
<comment type="caution">
    <text evidence="1">The sequence shown here is derived from an EMBL/GenBank/DDBJ whole genome shotgun (WGS) entry which is preliminary data.</text>
</comment>
<evidence type="ECO:0000313" key="2">
    <source>
        <dbReference type="Proteomes" id="UP000594638"/>
    </source>
</evidence>
<dbReference type="Gramene" id="OE9A017681T1">
    <property type="protein sequence ID" value="OE9A017681C1"/>
    <property type="gene ID" value="OE9A017681"/>
</dbReference>
<keyword evidence="2" id="KW-1185">Reference proteome</keyword>